<evidence type="ECO:0000259" key="2">
    <source>
        <dbReference type="PROSITE" id="PS50113"/>
    </source>
</evidence>
<dbReference type="InterPro" id="IPR013767">
    <property type="entry name" value="PAS_fold"/>
</dbReference>
<dbReference type="InterPro" id="IPR029787">
    <property type="entry name" value="Nucleotide_cyclase"/>
</dbReference>
<dbReference type="PANTHER" id="PTHR44757:SF2">
    <property type="entry name" value="BIOFILM ARCHITECTURE MAINTENANCE PROTEIN MBAA"/>
    <property type="match status" value="1"/>
</dbReference>
<dbReference type="InterPro" id="IPR000014">
    <property type="entry name" value="PAS"/>
</dbReference>
<feature type="domain" description="EAL" evidence="3">
    <location>
        <begin position="438"/>
        <end position="692"/>
    </location>
</feature>
<feature type="domain" description="PAS" evidence="1">
    <location>
        <begin position="4"/>
        <end position="56"/>
    </location>
</feature>
<dbReference type="Pfam" id="PF00563">
    <property type="entry name" value="EAL"/>
    <property type="match status" value="1"/>
</dbReference>
<dbReference type="PROSITE" id="PS50112">
    <property type="entry name" value="PAS"/>
    <property type="match status" value="1"/>
</dbReference>
<dbReference type="Gene3D" id="2.10.70.100">
    <property type="match status" value="1"/>
</dbReference>
<dbReference type="Proteomes" id="UP001352263">
    <property type="component" value="Unassembled WGS sequence"/>
</dbReference>
<dbReference type="SMART" id="SM00052">
    <property type="entry name" value="EAL"/>
    <property type="match status" value="1"/>
</dbReference>
<keyword evidence="6" id="KW-1185">Reference proteome</keyword>
<dbReference type="Gene3D" id="3.30.70.270">
    <property type="match status" value="1"/>
</dbReference>
<dbReference type="InterPro" id="IPR043128">
    <property type="entry name" value="Rev_trsase/Diguanyl_cyclase"/>
</dbReference>
<dbReference type="Gene3D" id="3.20.20.450">
    <property type="entry name" value="EAL domain"/>
    <property type="match status" value="1"/>
</dbReference>
<evidence type="ECO:0000313" key="6">
    <source>
        <dbReference type="Proteomes" id="UP001352263"/>
    </source>
</evidence>
<feature type="domain" description="PAC" evidence="2">
    <location>
        <begin position="211"/>
        <end position="264"/>
    </location>
</feature>
<dbReference type="EMBL" id="JAWIIV010000009">
    <property type="protein sequence ID" value="MEC4719961.1"/>
    <property type="molecule type" value="Genomic_DNA"/>
</dbReference>
<feature type="domain" description="GGDEF" evidence="4">
    <location>
        <begin position="296"/>
        <end position="429"/>
    </location>
</feature>
<dbReference type="PROSITE" id="PS50113">
    <property type="entry name" value="PAC"/>
    <property type="match status" value="1"/>
</dbReference>
<evidence type="ECO:0000259" key="1">
    <source>
        <dbReference type="PROSITE" id="PS50112"/>
    </source>
</evidence>
<dbReference type="InterPro" id="IPR001610">
    <property type="entry name" value="PAC"/>
</dbReference>
<dbReference type="SUPFAM" id="SSF55785">
    <property type="entry name" value="PYP-like sensor domain (PAS domain)"/>
    <property type="match status" value="2"/>
</dbReference>
<dbReference type="Gene3D" id="3.30.450.20">
    <property type="entry name" value="PAS domain"/>
    <property type="match status" value="2"/>
</dbReference>
<dbReference type="PANTHER" id="PTHR44757">
    <property type="entry name" value="DIGUANYLATE CYCLASE DGCP"/>
    <property type="match status" value="1"/>
</dbReference>
<dbReference type="SUPFAM" id="SSF141868">
    <property type="entry name" value="EAL domain-like"/>
    <property type="match status" value="1"/>
</dbReference>
<dbReference type="SUPFAM" id="SSF55073">
    <property type="entry name" value="Nucleotide cyclase"/>
    <property type="match status" value="1"/>
</dbReference>
<evidence type="ECO:0000313" key="5">
    <source>
        <dbReference type="EMBL" id="MEC4719961.1"/>
    </source>
</evidence>
<dbReference type="InterPro" id="IPR000160">
    <property type="entry name" value="GGDEF_dom"/>
</dbReference>
<dbReference type="RefSeq" id="WP_326506676.1">
    <property type="nucleotide sequence ID" value="NZ_JAWIIV010000009.1"/>
</dbReference>
<gene>
    <name evidence="5" type="ORF">RY831_12435</name>
</gene>
<dbReference type="InterPro" id="IPR000700">
    <property type="entry name" value="PAS-assoc_C"/>
</dbReference>
<dbReference type="CDD" id="cd01949">
    <property type="entry name" value="GGDEF"/>
    <property type="match status" value="1"/>
</dbReference>
<accession>A0ABU6J945</accession>
<evidence type="ECO:0000259" key="4">
    <source>
        <dbReference type="PROSITE" id="PS50887"/>
    </source>
</evidence>
<dbReference type="Pfam" id="PF00989">
    <property type="entry name" value="PAS"/>
    <property type="match status" value="1"/>
</dbReference>
<dbReference type="InterPro" id="IPR052155">
    <property type="entry name" value="Biofilm_reg_signaling"/>
</dbReference>
<protein>
    <submittedName>
        <fullName evidence="5">EAL domain-containing protein</fullName>
    </submittedName>
</protein>
<evidence type="ECO:0000259" key="3">
    <source>
        <dbReference type="PROSITE" id="PS50883"/>
    </source>
</evidence>
<proteinExistence type="predicted"/>
<dbReference type="InterPro" id="IPR035919">
    <property type="entry name" value="EAL_sf"/>
</dbReference>
<dbReference type="CDD" id="cd00130">
    <property type="entry name" value="PAS"/>
    <property type="match status" value="2"/>
</dbReference>
<name>A0ABU6J945_9BURK</name>
<dbReference type="Pfam" id="PF08447">
    <property type="entry name" value="PAS_3"/>
    <property type="match status" value="1"/>
</dbReference>
<dbReference type="InterPro" id="IPR001633">
    <property type="entry name" value="EAL_dom"/>
</dbReference>
<dbReference type="CDD" id="cd01948">
    <property type="entry name" value="EAL"/>
    <property type="match status" value="1"/>
</dbReference>
<dbReference type="InterPro" id="IPR013655">
    <property type="entry name" value="PAS_fold_3"/>
</dbReference>
<dbReference type="SMART" id="SM00091">
    <property type="entry name" value="PAS"/>
    <property type="match status" value="2"/>
</dbReference>
<reference evidence="5 6" key="1">
    <citation type="submission" date="2023-10" db="EMBL/GenBank/DDBJ databases">
        <title>Noviherbaspirillum sp. CPCC 100848 genome assembly.</title>
        <authorList>
            <person name="Li X.Y."/>
            <person name="Fang X.M."/>
        </authorList>
    </citation>
    <scope>NUCLEOTIDE SEQUENCE [LARGE SCALE GENOMIC DNA]</scope>
    <source>
        <strain evidence="5 6">CPCC 100848</strain>
    </source>
</reference>
<dbReference type="NCBIfam" id="TIGR00229">
    <property type="entry name" value="sensory_box"/>
    <property type="match status" value="2"/>
</dbReference>
<dbReference type="NCBIfam" id="TIGR00254">
    <property type="entry name" value="GGDEF"/>
    <property type="match status" value="1"/>
</dbReference>
<dbReference type="SMART" id="SM00267">
    <property type="entry name" value="GGDEF"/>
    <property type="match status" value="1"/>
</dbReference>
<comment type="caution">
    <text evidence="5">The sequence shown here is derived from an EMBL/GenBank/DDBJ whole genome shotgun (WGS) entry which is preliminary data.</text>
</comment>
<dbReference type="SMART" id="SM00086">
    <property type="entry name" value="PAC"/>
    <property type="match status" value="2"/>
</dbReference>
<dbReference type="PROSITE" id="PS50887">
    <property type="entry name" value="GGDEF"/>
    <property type="match status" value="1"/>
</dbReference>
<dbReference type="PROSITE" id="PS50883">
    <property type="entry name" value="EAL"/>
    <property type="match status" value="1"/>
</dbReference>
<dbReference type="InterPro" id="IPR035965">
    <property type="entry name" value="PAS-like_dom_sf"/>
</dbReference>
<organism evidence="5 6">
    <name type="scientific">Noviherbaspirillum album</name>
    <dbReference type="NCBI Taxonomy" id="3080276"/>
    <lineage>
        <taxon>Bacteria</taxon>
        <taxon>Pseudomonadati</taxon>
        <taxon>Pseudomonadota</taxon>
        <taxon>Betaproteobacteria</taxon>
        <taxon>Burkholderiales</taxon>
        <taxon>Oxalobacteraceae</taxon>
        <taxon>Noviherbaspirillum</taxon>
    </lineage>
</organism>
<dbReference type="Pfam" id="PF00990">
    <property type="entry name" value="GGDEF"/>
    <property type="match status" value="1"/>
</dbReference>
<sequence>MEFKQDFDVSIAEHVTDSVFITDTSARIIYQNPEARKVFRFSNEELFGRSVRDTLHHHYPDGRPVPLEQCKVYRSAVLGESARDFVWQFIGRDGNGILASCSVSPFFCKGKRIGAILFATDITARSKAEQEAGRNLEKLKLAMEAADIGMFDHIVGERRLAWSPKLKEMFGLPVDADVTLDTFYAGVHPDDLEIVRRAVLETAKPGIDGRFQYEFRAIGQIDGKERWISTRGQTHFGQHGEPVRRVGVAVDITERREAERRVQEAAQHDSLTGLPNRALLYEYCTHLFAQADRLQAECAVLFIDLDRFKPINDLYGHDVGDKVLQEVARRLLQCTRKEDIVSRLGGDEFIVVLPRVQGQEDSETVARHILDSIRKTIHLNGLQLSVSPSIGISLYRRDASSIAELIRYADLAMYAAKRGGRDTFRHFIADYLQLAEDRVELEQRLKDALRSGSLKLLYQPVIDTATGKPVGAEAFIRLPDNNGSLLSPDRFIPIAESAGLIDEVGFWVVREACRQQQRWRDSGLGVASMSINVSASQFRHPEFASRFIAAIDEYGTEPGWLEIELTESALMENIPDAISKLDQLKSRGVRIALDDFGTGYSNLSHLTSLPLDKLKIDRSFTDNLETNENGRSIADTILGIGRALDLEVVGEGIESEEVMTYLRDHGCNQVQGHLFSKPLAAQEFESWYRSQLGLYH</sequence>